<proteinExistence type="predicted"/>
<dbReference type="RefSeq" id="WP_013579444.1">
    <property type="nucleotide sequence ID" value="NC_015064.1"/>
</dbReference>
<evidence type="ECO:0000259" key="6">
    <source>
        <dbReference type="SMART" id="SM00563"/>
    </source>
</evidence>
<name>E8X2Y7_GRATM</name>
<gene>
    <name evidence="7" type="ordered locus">AciX9_1058</name>
</gene>
<comment type="pathway">
    <text evidence="1">Lipid metabolism.</text>
</comment>
<dbReference type="PaxDb" id="1198114-AciX9_1058"/>
<reference evidence="8" key="1">
    <citation type="submission" date="2011-01" db="EMBL/GenBank/DDBJ databases">
        <title>Complete sequence of chromosome of Acidobacterium sp. MP5ACTX9.</title>
        <authorList>
            <consortium name="US DOE Joint Genome Institute"/>
            <person name="Lucas S."/>
            <person name="Copeland A."/>
            <person name="Lapidus A."/>
            <person name="Cheng J.-F."/>
            <person name="Goodwin L."/>
            <person name="Pitluck S."/>
            <person name="Teshima H."/>
            <person name="Detter J.C."/>
            <person name="Han C."/>
            <person name="Tapia R."/>
            <person name="Land M."/>
            <person name="Hauser L."/>
            <person name="Kyrpides N."/>
            <person name="Ivanova N."/>
            <person name="Ovchinnikova G."/>
            <person name="Pagani I."/>
            <person name="Rawat S.R."/>
            <person name="Mannisto M."/>
            <person name="Haggblom M.M."/>
            <person name="Woyke T."/>
        </authorList>
    </citation>
    <scope>NUCLEOTIDE SEQUENCE [LARGE SCALE GENOMIC DNA]</scope>
    <source>
        <strain evidence="8">MP5ACTX9</strain>
    </source>
</reference>
<dbReference type="eggNOG" id="COG0204">
    <property type="taxonomic scope" value="Bacteria"/>
</dbReference>
<dbReference type="OrthoDB" id="9803035at2"/>
<protein>
    <submittedName>
        <fullName evidence="7">Phospholipid/glycerol acyltransferase</fullName>
    </submittedName>
</protein>
<evidence type="ECO:0000256" key="5">
    <source>
        <dbReference type="ARBA" id="ARBA00023315"/>
    </source>
</evidence>
<keyword evidence="4" id="KW-0443">Lipid metabolism</keyword>
<keyword evidence="5 7" id="KW-0012">Acyltransferase</keyword>
<dbReference type="KEGG" id="acm:AciX9_1058"/>
<evidence type="ECO:0000313" key="8">
    <source>
        <dbReference type="Proteomes" id="UP000000343"/>
    </source>
</evidence>
<dbReference type="GO" id="GO:0006654">
    <property type="term" value="P:phosphatidic acid biosynthetic process"/>
    <property type="evidence" value="ECO:0007669"/>
    <property type="project" value="TreeGrafter"/>
</dbReference>
<evidence type="ECO:0000256" key="4">
    <source>
        <dbReference type="ARBA" id="ARBA00023098"/>
    </source>
</evidence>
<evidence type="ECO:0000256" key="2">
    <source>
        <dbReference type="ARBA" id="ARBA00022516"/>
    </source>
</evidence>
<dbReference type="PANTHER" id="PTHR10434">
    <property type="entry name" value="1-ACYL-SN-GLYCEROL-3-PHOSPHATE ACYLTRANSFERASE"/>
    <property type="match status" value="1"/>
</dbReference>
<accession>E8X2Y7</accession>
<dbReference type="Proteomes" id="UP000000343">
    <property type="component" value="Chromosome"/>
</dbReference>
<dbReference type="CDD" id="cd07989">
    <property type="entry name" value="LPLAT_AGPAT-like"/>
    <property type="match status" value="1"/>
</dbReference>
<sequence>MHVLRALLRTAKLIGYFTWFGLELLIRRPATRQARADWLHRFCAAALRGFDVKLTVEGEFPARGALISNHLSYLDIIVFAAMSPCVFCSKAEIKHWPILGWMTTMAGTVYVDRGRGGSAAKAGGEMKLAAEAGLPVVFFPEGTTSNGEQVLAFHSGLLAQAIGAEEPITGAYLSYSLDEENGEGVSVSDDVAYWGDVNMLKHIFRFLGLQGCHARVRIGDGPIAFRCGVKDRKGAAREAREAVLELAGTFVNTAT</sequence>
<dbReference type="EMBL" id="CP002480">
    <property type="protein sequence ID" value="ADW68121.1"/>
    <property type="molecule type" value="Genomic_DNA"/>
</dbReference>
<dbReference type="HOGENOM" id="CLU_027938_0_1_0"/>
<evidence type="ECO:0000313" key="7">
    <source>
        <dbReference type="EMBL" id="ADW68121.1"/>
    </source>
</evidence>
<keyword evidence="3 7" id="KW-0808">Transferase</keyword>
<keyword evidence="2" id="KW-0444">Lipid biosynthesis</keyword>
<organism evidence="8">
    <name type="scientific">Granulicella tundricola (strain ATCC BAA-1859 / DSM 23138 / MP5ACTX9)</name>
    <dbReference type="NCBI Taxonomy" id="1198114"/>
    <lineage>
        <taxon>Bacteria</taxon>
        <taxon>Pseudomonadati</taxon>
        <taxon>Acidobacteriota</taxon>
        <taxon>Terriglobia</taxon>
        <taxon>Terriglobales</taxon>
        <taxon>Acidobacteriaceae</taxon>
        <taxon>Granulicella</taxon>
    </lineage>
</organism>
<dbReference type="InterPro" id="IPR002123">
    <property type="entry name" value="Plipid/glycerol_acylTrfase"/>
</dbReference>
<dbReference type="PANTHER" id="PTHR10434:SF64">
    <property type="entry name" value="1-ACYL-SN-GLYCEROL-3-PHOSPHATE ACYLTRANSFERASE-RELATED"/>
    <property type="match status" value="1"/>
</dbReference>
<dbReference type="SUPFAM" id="SSF69593">
    <property type="entry name" value="Glycerol-3-phosphate (1)-acyltransferase"/>
    <property type="match status" value="1"/>
</dbReference>
<feature type="domain" description="Phospholipid/glycerol acyltransferase" evidence="6">
    <location>
        <begin position="64"/>
        <end position="176"/>
    </location>
</feature>
<evidence type="ECO:0000256" key="1">
    <source>
        <dbReference type="ARBA" id="ARBA00005189"/>
    </source>
</evidence>
<keyword evidence="8" id="KW-1185">Reference proteome</keyword>
<dbReference type="AlphaFoldDB" id="E8X2Y7"/>
<dbReference type="SMART" id="SM00563">
    <property type="entry name" value="PlsC"/>
    <property type="match status" value="1"/>
</dbReference>
<dbReference type="Pfam" id="PF01553">
    <property type="entry name" value="Acyltransferase"/>
    <property type="match status" value="1"/>
</dbReference>
<dbReference type="GO" id="GO:0003841">
    <property type="term" value="F:1-acylglycerol-3-phosphate O-acyltransferase activity"/>
    <property type="evidence" value="ECO:0007669"/>
    <property type="project" value="TreeGrafter"/>
</dbReference>
<evidence type="ECO:0000256" key="3">
    <source>
        <dbReference type="ARBA" id="ARBA00022679"/>
    </source>
</evidence>